<dbReference type="EMBL" id="CP001614">
    <property type="protein sequence ID" value="ACR11507.1"/>
    <property type="molecule type" value="Genomic_DNA"/>
</dbReference>
<dbReference type="Proteomes" id="UP000009080">
    <property type="component" value="Chromosome"/>
</dbReference>
<dbReference type="AlphaFoldDB" id="C5BUE8"/>
<reference evidence="1 2" key="1">
    <citation type="journal article" date="2009" name="PLoS ONE">
        <title>The complete genome of Teredinibacter turnerae T7901: an intracellular endosymbiont of marine wood-boring bivalves (shipworms).</title>
        <authorList>
            <person name="Yang J.C."/>
            <person name="Madupu R."/>
            <person name="Durkin A.S."/>
            <person name="Ekborg N.A."/>
            <person name="Pedamallu C.S."/>
            <person name="Hostetler J.B."/>
            <person name="Radune D."/>
            <person name="Toms B.S."/>
            <person name="Henrissat B."/>
            <person name="Coutinho P.M."/>
            <person name="Schwarz S."/>
            <person name="Field L."/>
            <person name="Trindade-Silva A.E."/>
            <person name="Soares C.A.G."/>
            <person name="Elshahawi S."/>
            <person name="Hanora A."/>
            <person name="Schmidt E.W."/>
            <person name="Haygood M.G."/>
            <person name="Posfai J."/>
            <person name="Benner J."/>
            <person name="Madinger C."/>
            <person name="Nove J."/>
            <person name="Anton B."/>
            <person name="Chaudhary K."/>
            <person name="Foster J."/>
            <person name="Holman A."/>
            <person name="Kumar S."/>
            <person name="Lessard P.A."/>
            <person name="Luyten Y.A."/>
            <person name="Slatko B."/>
            <person name="Wood N."/>
            <person name="Wu B."/>
            <person name="Teplitski M."/>
            <person name="Mougous J.D."/>
            <person name="Ward N."/>
            <person name="Eisen J.A."/>
            <person name="Badger J.H."/>
            <person name="Distel D.L."/>
        </authorList>
    </citation>
    <scope>NUCLEOTIDE SEQUENCE [LARGE SCALE GENOMIC DNA]</scope>
    <source>
        <strain evidence="2">ATCC 39867 / T7901</strain>
    </source>
</reference>
<organism evidence="1 2">
    <name type="scientific">Teredinibacter turnerae (strain ATCC 39867 / T7901)</name>
    <dbReference type="NCBI Taxonomy" id="377629"/>
    <lineage>
        <taxon>Bacteria</taxon>
        <taxon>Pseudomonadati</taxon>
        <taxon>Pseudomonadota</taxon>
        <taxon>Gammaproteobacteria</taxon>
        <taxon>Cellvibrionales</taxon>
        <taxon>Cellvibrionaceae</taxon>
        <taxon>Teredinibacter</taxon>
    </lineage>
</organism>
<accession>C5BUE8</accession>
<proteinExistence type="predicted"/>
<sequence length="37" mass="4398">MFIVLILLLFYSRISGLRPEQAVEEKKRANPLTQPYY</sequence>
<dbReference type="KEGG" id="ttu:TERTU_4093"/>
<name>C5BUE8_TERTT</name>
<keyword evidence="2" id="KW-1185">Reference proteome</keyword>
<evidence type="ECO:0000313" key="1">
    <source>
        <dbReference type="EMBL" id="ACR11507.1"/>
    </source>
</evidence>
<evidence type="ECO:0000313" key="2">
    <source>
        <dbReference type="Proteomes" id="UP000009080"/>
    </source>
</evidence>
<protein>
    <submittedName>
        <fullName evidence="1">Uncharacterized protein</fullName>
    </submittedName>
</protein>
<gene>
    <name evidence="1" type="ordered locus">TERTU_4093</name>
</gene>
<dbReference type="HOGENOM" id="CLU_3349728_0_0_6"/>